<dbReference type="AlphaFoldDB" id="A0ABD1ZM60"/>
<proteinExistence type="predicted"/>
<feature type="region of interest" description="Disordered" evidence="1">
    <location>
        <begin position="1"/>
        <end position="103"/>
    </location>
</feature>
<name>A0ABD1ZM60_9MARC</name>
<gene>
    <name evidence="2" type="ORF">R1flu_020586</name>
</gene>
<comment type="caution">
    <text evidence="2">The sequence shown here is derived from an EMBL/GenBank/DDBJ whole genome shotgun (WGS) entry which is preliminary data.</text>
</comment>
<reference evidence="2 3" key="1">
    <citation type="submission" date="2024-09" db="EMBL/GenBank/DDBJ databases">
        <title>Chromosome-scale assembly of Riccia fluitans.</title>
        <authorList>
            <person name="Paukszto L."/>
            <person name="Sawicki J."/>
            <person name="Karawczyk K."/>
            <person name="Piernik-Szablinska J."/>
            <person name="Szczecinska M."/>
            <person name="Mazdziarz M."/>
        </authorList>
    </citation>
    <scope>NUCLEOTIDE SEQUENCE [LARGE SCALE GENOMIC DNA]</scope>
    <source>
        <strain evidence="2">Rf_01</strain>
        <tissue evidence="2">Aerial parts of the thallus</tissue>
    </source>
</reference>
<organism evidence="2 3">
    <name type="scientific">Riccia fluitans</name>
    <dbReference type="NCBI Taxonomy" id="41844"/>
    <lineage>
        <taxon>Eukaryota</taxon>
        <taxon>Viridiplantae</taxon>
        <taxon>Streptophyta</taxon>
        <taxon>Embryophyta</taxon>
        <taxon>Marchantiophyta</taxon>
        <taxon>Marchantiopsida</taxon>
        <taxon>Marchantiidae</taxon>
        <taxon>Marchantiales</taxon>
        <taxon>Ricciaceae</taxon>
        <taxon>Riccia</taxon>
    </lineage>
</organism>
<protein>
    <submittedName>
        <fullName evidence="2">Uncharacterized protein</fullName>
    </submittedName>
</protein>
<dbReference type="EMBL" id="JBHFFA010000001">
    <property type="protein sequence ID" value="KAL2652458.1"/>
    <property type="molecule type" value="Genomic_DNA"/>
</dbReference>
<feature type="compositionally biased region" description="Acidic residues" evidence="1">
    <location>
        <begin position="33"/>
        <end position="48"/>
    </location>
</feature>
<evidence type="ECO:0000256" key="1">
    <source>
        <dbReference type="SAM" id="MobiDB-lite"/>
    </source>
</evidence>
<dbReference type="Proteomes" id="UP001605036">
    <property type="component" value="Unassembled WGS sequence"/>
</dbReference>
<accession>A0ABD1ZM60</accession>
<feature type="compositionally biased region" description="Polar residues" evidence="1">
    <location>
        <begin position="49"/>
        <end position="65"/>
    </location>
</feature>
<sequence length="163" mass="18060">MPPSRTEPLPKTSNGEELEDDRGDDGGERGTPIEDDVDESDMAIDEESSSSVPRANNESIPSSPANLIEGAAPFVEARSGAENVDTKKEARTNSGKKRKKNCSKSATMLVDVLERMSQNNVFVIQEVEKGRITREDARNKLLSQLEQIRFPSDWELHEIVGFE</sequence>
<evidence type="ECO:0000313" key="2">
    <source>
        <dbReference type="EMBL" id="KAL2652458.1"/>
    </source>
</evidence>
<evidence type="ECO:0000313" key="3">
    <source>
        <dbReference type="Proteomes" id="UP001605036"/>
    </source>
</evidence>
<keyword evidence="3" id="KW-1185">Reference proteome</keyword>